<dbReference type="Pfam" id="PF06097">
    <property type="entry name" value="DUF945"/>
    <property type="match status" value="1"/>
</dbReference>
<comment type="caution">
    <text evidence="1">The sequence shown here is derived from an EMBL/GenBank/DDBJ whole genome shotgun (WGS) entry which is preliminary data.</text>
</comment>
<dbReference type="OrthoDB" id="5778696at2"/>
<sequence length="412" mass="46721">MRKERLIVPLLVMLLLCWLVGQAISSYFFEREMQRMLADLEARGELAVERSEVEQGWWTSTGRIHLAPLFGESWQLELSYRARHGVLSTHLDGEALLRHGPEGTRLFGDSLLSSPPLWEASYHTLTGELNGALQLSPLRVTQQGRELVFDGGRLRFSGEQGDWRLHAKLQAWRLTDGVARLEVGPSTLNSHYAYTEGAHAFTQEDRLRVESLTWHQPQLELDVHNLLLANRVALDDQELRMWLDLDLGEVHTAGQVLLTGQLGAELSRLNADALRELMLQLRGFAASGHHGVGRHDLLARLEPQLLQILQDSPRLDLLRLELDSPMMGLSARMDGSLFFDGRRLDELSLVGLDEPAVLERWKRRLDGDFTWYDLPTIAALWLGLPLDTSTLEIDVGRGQVRVNSRPLPQLWR</sequence>
<evidence type="ECO:0008006" key="3">
    <source>
        <dbReference type="Google" id="ProtNLM"/>
    </source>
</evidence>
<accession>A0A2N7TYF2</accession>
<evidence type="ECO:0000313" key="1">
    <source>
        <dbReference type="EMBL" id="PMR73165.1"/>
    </source>
</evidence>
<keyword evidence="2" id="KW-1185">Reference proteome</keyword>
<reference evidence="1 2" key="1">
    <citation type="submission" date="2018-01" db="EMBL/GenBank/DDBJ databases">
        <title>Halomonas endophytica sp. nov., isolated from storage liquid in the stems of Populus euphratica.</title>
        <authorList>
            <person name="Chen C."/>
        </authorList>
    </citation>
    <scope>NUCLEOTIDE SEQUENCE [LARGE SCALE GENOMIC DNA]</scope>
    <source>
        <strain evidence="1 2">MC28</strain>
    </source>
</reference>
<organism evidence="1 2">
    <name type="scientific">Billgrantia endophytica</name>
    <dbReference type="NCBI Taxonomy" id="2033802"/>
    <lineage>
        <taxon>Bacteria</taxon>
        <taxon>Pseudomonadati</taxon>
        <taxon>Pseudomonadota</taxon>
        <taxon>Gammaproteobacteria</taxon>
        <taxon>Oceanospirillales</taxon>
        <taxon>Halomonadaceae</taxon>
        <taxon>Billgrantia</taxon>
    </lineage>
</organism>
<dbReference type="RefSeq" id="WP_102654687.1">
    <property type="nucleotide sequence ID" value="NZ_PNRF01000037.1"/>
</dbReference>
<evidence type="ECO:0000313" key="2">
    <source>
        <dbReference type="Proteomes" id="UP000235803"/>
    </source>
</evidence>
<protein>
    <recommendedName>
        <fullName evidence="3">DUF945 domain-containing protein</fullName>
    </recommendedName>
</protein>
<dbReference type="AlphaFoldDB" id="A0A2N7TYF2"/>
<gene>
    <name evidence="1" type="ORF">C1H69_17615</name>
</gene>
<dbReference type="EMBL" id="PNRF01000037">
    <property type="protein sequence ID" value="PMR73165.1"/>
    <property type="molecule type" value="Genomic_DNA"/>
</dbReference>
<dbReference type="Proteomes" id="UP000235803">
    <property type="component" value="Unassembled WGS sequence"/>
</dbReference>
<proteinExistence type="predicted"/>
<dbReference type="InterPro" id="IPR010352">
    <property type="entry name" value="DUF945"/>
</dbReference>
<name>A0A2N7TYF2_9GAMM</name>